<protein>
    <recommendedName>
        <fullName evidence="1">DUF7730 domain-containing protein</fullName>
    </recommendedName>
</protein>
<proteinExistence type="predicted"/>
<dbReference type="AlphaFoldDB" id="A0A1W5D7I2"/>
<evidence type="ECO:0000313" key="2">
    <source>
        <dbReference type="EMBL" id="SLM38882.1"/>
    </source>
</evidence>
<organism evidence="2 3">
    <name type="scientific">Lasallia pustulata</name>
    <dbReference type="NCBI Taxonomy" id="136370"/>
    <lineage>
        <taxon>Eukaryota</taxon>
        <taxon>Fungi</taxon>
        <taxon>Dikarya</taxon>
        <taxon>Ascomycota</taxon>
        <taxon>Pezizomycotina</taxon>
        <taxon>Lecanoromycetes</taxon>
        <taxon>OSLEUM clade</taxon>
        <taxon>Umbilicariomycetidae</taxon>
        <taxon>Umbilicariales</taxon>
        <taxon>Umbilicariaceae</taxon>
        <taxon>Lasallia</taxon>
    </lineage>
</organism>
<dbReference type="EMBL" id="FWEW01003046">
    <property type="protein sequence ID" value="SLM38882.1"/>
    <property type="molecule type" value="Genomic_DNA"/>
</dbReference>
<dbReference type="InterPro" id="IPR056632">
    <property type="entry name" value="DUF7730"/>
</dbReference>
<reference evidence="3" key="1">
    <citation type="submission" date="2017-03" db="EMBL/GenBank/DDBJ databases">
        <authorList>
            <person name="Sharma R."/>
            <person name="Thines M."/>
        </authorList>
    </citation>
    <scope>NUCLEOTIDE SEQUENCE [LARGE SCALE GENOMIC DNA]</scope>
</reference>
<feature type="domain" description="DUF7730" evidence="1">
    <location>
        <begin position="37"/>
        <end position="222"/>
    </location>
</feature>
<evidence type="ECO:0000313" key="3">
    <source>
        <dbReference type="Proteomes" id="UP000192927"/>
    </source>
</evidence>
<sequence length="305" mass="35179">MSFKPKYASTKTHTRACKGDWIVPARLHKSVQQEQTGRCHFLRLPGELRNQIYAYAFGNPQEFHIKSLAKNKGLTHSRALKPRRGKMADALDGPATEKRRRRFDLARRLHSTEPPAEYQIPTGMAALLQVSRQIHRETWHTFYASNTFIFTSHKVLQRFLSALNPQYKSAIRRLKLQYQTYGEPYHTENQQWKDDADDRWVQACTRAAEEMSGIEELHIKLKINDCPLRLNLEAGWAAPLLAFRGRGLKRVHTLLTAWSDHNNPLARACAKVVSRELLGAEYKESGEIETKKTVIPKAVRCLRIR</sequence>
<keyword evidence="3" id="KW-1185">Reference proteome</keyword>
<dbReference type="PANTHER" id="PTHR38790">
    <property type="entry name" value="2EXR DOMAIN-CONTAINING PROTEIN-RELATED"/>
    <property type="match status" value="1"/>
</dbReference>
<name>A0A1W5D7I2_9LECA</name>
<evidence type="ECO:0000259" key="1">
    <source>
        <dbReference type="Pfam" id="PF24864"/>
    </source>
</evidence>
<dbReference type="Pfam" id="PF24864">
    <property type="entry name" value="DUF7730"/>
    <property type="match status" value="1"/>
</dbReference>
<accession>A0A1W5D7I2</accession>
<dbReference type="Proteomes" id="UP000192927">
    <property type="component" value="Unassembled WGS sequence"/>
</dbReference>